<feature type="compositionally biased region" description="Low complexity" evidence="1">
    <location>
        <begin position="847"/>
        <end position="861"/>
    </location>
</feature>
<feature type="compositionally biased region" description="Low complexity" evidence="1">
    <location>
        <begin position="751"/>
        <end position="760"/>
    </location>
</feature>
<feature type="region of interest" description="Disordered" evidence="1">
    <location>
        <begin position="751"/>
        <end position="779"/>
    </location>
</feature>
<keyword evidence="4" id="KW-1185">Reference proteome</keyword>
<sequence length="1049" mass="111217">MDVFEKADQQHRGVDAVEKSVAVKVPLPALLDIKAEALRSNPSFFVTCFSTLLTAVLLGLCFMIVGVPPLYIAVRQGRCIYVGVMVPLLTVIGTVLSYYAMQHPQRVFNSEVAQIVKEMEQHAAYLSTAVHNVETELETRRVTLALACTDEPARMCSLPMTLEESGLPRFSRIAVPGGAAASMSATLPVIGGPGFLHGIDKLEEERDLIIATVHVGKEWQWLMGLLGKLNLRSLTGPTNPVVHHQRIAVHALAISVARVERMILSLYFSSFVLNRANAVAPVNLLGVAASKSVAGCGSVFGHGAGRNHESAHGRTSTSMFQPSAPIMTSVKLHPPHTPGHELGDSFTESVFTVPRETPNESRDRAESGGAGEEMTSQLTSLNVNGVSFGRVKLPQFPPLASGGTGCREPQKVQTHPHEGPSAARGAATTPAPVERVLHLDTDAQLTDEKGQSPNNTSASEHSVRSFADTNKADEAGDQDGGSGDNPPPAVGKGRRRSTVSPSSSTVHAATLRIQSRTVAAADNAAEKAFMDANVSGSGAVFSDSLSILPQHPKLRLSSGRDNGDGVVRSCTAAPHSDGNDTGASPTSSPQSKPRPACSTRSRQPGSAVVAYPSLTLHRGARFIGDENNVFATVLIHVEKRNSACVSRLYGAQAHASYDTSANRHYFTNGADSSLTRSCDFHPFTIFHVSNHKGQREGLTTREQQLLQFVYCRPEEPSALDSVSHRCATDLSSPEVRSPGQNSGVTVAAAATTHAGSSTASLARETATPPGSIPHHPSSTVLTGPRVDSFILAMQILRDRPMRLAFLPVVMPPVQPKGTSLVHNDAILQPVKVACRTDLENSGRELHPTSGGSISSTPTASAMTVPARGRPSSCGVGSSEDGATNPTPVAARRTPSLTTVPVLECVIDNVLCIVTAIEITVDTSFKRPSKVVLIGVSLEDVASEGSERGEMGVNEDEGVSQDSVEGSTGTQSLEGAGETKQPADLRGLLRQRATDTAEVIQKGIRSVMATPRGRVMLRHGNSRSAVSLNRHGNGEQCTLGQEFREVIHLE</sequence>
<evidence type="ECO:0000313" key="4">
    <source>
        <dbReference type="Proteomes" id="UP000007259"/>
    </source>
</evidence>
<feature type="region of interest" description="Disordered" evidence="1">
    <location>
        <begin position="841"/>
        <end position="889"/>
    </location>
</feature>
<dbReference type="GeneID" id="13454026"/>
<feature type="region of interest" description="Disordered" evidence="1">
    <location>
        <begin position="942"/>
        <end position="984"/>
    </location>
</feature>
<name>E9AVC2_LEIMU</name>
<accession>E9AVC2</accession>
<feature type="transmembrane region" description="Helical" evidence="2">
    <location>
        <begin position="44"/>
        <end position="67"/>
    </location>
</feature>
<dbReference type="VEuPathDB" id="TriTrypDB:LmxM.21.1370"/>
<proteinExistence type="predicted"/>
<dbReference type="PhylomeDB" id="E9AVC2"/>
<gene>
    <name evidence="3" type="ORF">LMXM_21_1370</name>
</gene>
<dbReference type="Proteomes" id="UP000007259">
    <property type="component" value="Chromosome 21"/>
</dbReference>
<reference evidence="3 4" key="1">
    <citation type="journal article" date="2011" name="Genome Res.">
        <title>Chromosome and gene copy number variation allow major structural change between species and strains of Leishmania.</title>
        <authorList>
            <person name="Rogers M.B."/>
            <person name="Hilley J.D."/>
            <person name="Dickens N.J."/>
            <person name="Wilkes J."/>
            <person name="Bates P.A."/>
            <person name="Depledge D.P."/>
            <person name="Harris D."/>
            <person name="Her Y."/>
            <person name="Herzyk P."/>
            <person name="Imamura H."/>
            <person name="Otto T.D."/>
            <person name="Sanders M."/>
            <person name="Seeger K."/>
            <person name="Dujardin J.C."/>
            <person name="Berriman M."/>
            <person name="Smith D.F."/>
            <person name="Hertz-Fowler C."/>
            <person name="Mottram J.C."/>
        </authorList>
    </citation>
    <scope>NUCLEOTIDE SEQUENCE [LARGE SCALE GENOMIC DNA]</scope>
    <source>
        <strain evidence="3 4">MHOM/GT/2001/U1103</strain>
    </source>
</reference>
<dbReference type="AlphaFoldDB" id="E9AVC2"/>
<feature type="compositionally biased region" description="Polar residues" evidence="1">
    <location>
        <begin position="579"/>
        <end position="591"/>
    </location>
</feature>
<evidence type="ECO:0000256" key="2">
    <source>
        <dbReference type="SAM" id="Phobius"/>
    </source>
</evidence>
<feature type="compositionally biased region" description="Polar residues" evidence="1">
    <location>
        <begin position="959"/>
        <end position="972"/>
    </location>
</feature>
<evidence type="ECO:0000256" key="1">
    <source>
        <dbReference type="SAM" id="MobiDB-lite"/>
    </source>
</evidence>
<dbReference type="EMBL" id="FR799574">
    <property type="protein sequence ID" value="CBZ26904.1"/>
    <property type="molecule type" value="Genomic_DNA"/>
</dbReference>
<organism evidence="3 4">
    <name type="scientific">Leishmania mexicana (strain MHOM/GT/2001/U1103)</name>
    <dbReference type="NCBI Taxonomy" id="929439"/>
    <lineage>
        <taxon>Eukaryota</taxon>
        <taxon>Discoba</taxon>
        <taxon>Euglenozoa</taxon>
        <taxon>Kinetoplastea</taxon>
        <taxon>Metakinetoplastina</taxon>
        <taxon>Trypanosomatida</taxon>
        <taxon>Trypanosomatidae</taxon>
        <taxon>Leishmaniinae</taxon>
        <taxon>Leishmania</taxon>
    </lineage>
</organism>
<feature type="compositionally biased region" description="Polar residues" evidence="1">
    <location>
        <begin position="451"/>
        <end position="460"/>
    </location>
</feature>
<feature type="region of interest" description="Disordered" evidence="1">
    <location>
        <begin position="397"/>
        <end position="430"/>
    </location>
</feature>
<feature type="transmembrane region" description="Helical" evidence="2">
    <location>
        <begin position="79"/>
        <end position="101"/>
    </location>
</feature>
<keyword evidence="2" id="KW-1133">Transmembrane helix</keyword>
<dbReference type="RefSeq" id="XP_003875394.1">
    <property type="nucleotide sequence ID" value="XM_003875345.1"/>
</dbReference>
<evidence type="ECO:0000313" key="3">
    <source>
        <dbReference type="EMBL" id="CBZ26904.1"/>
    </source>
</evidence>
<keyword evidence="2" id="KW-0472">Membrane</keyword>
<feature type="region of interest" description="Disordered" evidence="1">
    <location>
        <begin position="553"/>
        <end position="604"/>
    </location>
</feature>
<dbReference type="KEGG" id="lmi:LMXM_21_1370"/>
<feature type="compositionally biased region" description="Basic and acidic residues" evidence="1">
    <location>
        <begin position="357"/>
        <end position="366"/>
    </location>
</feature>
<dbReference type="OMA" id="SANRHYF"/>
<keyword evidence="2" id="KW-0812">Transmembrane</keyword>
<feature type="region of interest" description="Disordered" evidence="1">
    <location>
        <begin position="443"/>
        <end position="510"/>
    </location>
</feature>
<feature type="region of interest" description="Disordered" evidence="1">
    <location>
        <begin position="354"/>
        <end position="377"/>
    </location>
</feature>
<dbReference type="OrthoDB" id="273705at2759"/>
<protein>
    <submittedName>
        <fullName evidence="3">Uncharacterized protein</fullName>
    </submittedName>
</protein>